<gene>
    <name evidence="3" type="ORF">QOZ84_12055</name>
</gene>
<dbReference type="InterPro" id="IPR036390">
    <property type="entry name" value="WH_DNA-bd_sf"/>
</dbReference>
<dbReference type="EMBL" id="JASKYM010000006">
    <property type="protein sequence ID" value="MDK2564285.1"/>
    <property type="molecule type" value="Genomic_DNA"/>
</dbReference>
<dbReference type="Gene3D" id="1.10.10.10">
    <property type="entry name" value="Winged helix-like DNA-binding domain superfamily/Winged helix DNA-binding domain"/>
    <property type="match status" value="2"/>
</dbReference>
<dbReference type="Proteomes" id="UP001301012">
    <property type="component" value="Unassembled WGS sequence"/>
</dbReference>
<dbReference type="Pfam" id="PF21205">
    <property type="entry name" value="Rep3_C"/>
    <property type="match status" value="1"/>
</dbReference>
<evidence type="ECO:0000256" key="1">
    <source>
        <dbReference type="ARBA" id="ARBA00038283"/>
    </source>
</evidence>
<accession>A0ABT7EBG7</accession>
<evidence type="ECO:0000259" key="2">
    <source>
        <dbReference type="Pfam" id="PF01051"/>
    </source>
</evidence>
<dbReference type="InterPro" id="IPR036388">
    <property type="entry name" value="WH-like_DNA-bd_sf"/>
</dbReference>
<sequence length="390" mass="46528">MIKKEILMQPNNIIKGKYTCTALENKLFYKILFNAQKQNKDSSKYTCMLTRDDFKDVFKNNNDLTQKNINDMLITLHQTILEFDYIDKDTKGLITYKSGLIGESKYIHDGDIYEINLHEILYKHITDFLQMQQIGNGYTPLNLELLFRFKGAYTQRLYTFFRLWSRENKTVEVKYTLENLRYYLKLESDMYTEYKVFKQKLLKRALKEINEKGNMKVEIKEEIRKNRKVNEIVFLVKDNETRKYFGEKVDAKECIKKPELTETAVTNEIVITNEIIDFYVPNKKLFTQKTLSDFMKDFCTYDFKDVNYKKALQESILITLEQDNEEKIKAKAYNYFKKTLNNKLVKANSTSNKAIPTVKTRFHNINQSFNKYSPDELEKMLIESQRDKFK</sequence>
<protein>
    <submittedName>
        <fullName evidence="3">Replication initiation protein</fullName>
    </submittedName>
</protein>
<reference evidence="3 4" key="1">
    <citation type="submission" date="2023-05" db="EMBL/GenBank/DDBJ databases">
        <title>Rombocin, a short stable natural nisin variant, displays selective antimicrobial activity against Listeria monocytogenes and employs dual mode of action to kill target bacterial strains.</title>
        <authorList>
            <person name="Wambui J."/>
            <person name="Stephan R."/>
            <person name="Kuipers O.P."/>
        </authorList>
    </citation>
    <scope>NUCLEOTIDE SEQUENCE [LARGE SCALE GENOMIC DNA]</scope>
    <source>
        <strain evidence="3 4">RC002</strain>
    </source>
</reference>
<evidence type="ECO:0000313" key="3">
    <source>
        <dbReference type="EMBL" id="MDK2564285.1"/>
    </source>
</evidence>
<proteinExistence type="inferred from homology"/>
<comment type="caution">
    <text evidence="3">The sequence shown here is derived from an EMBL/GenBank/DDBJ whole genome shotgun (WGS) entry which is preliminary data.</text>
</comment>
<dbReference type="SUPFAM" id="SSF46785">
    <property type="entry name" value="Winged helix' DNA-binding domain"/>
    <property type="match status" value="2"/>
</dbReference>
<name>A0ABT7EBG7_9FIRM</name>
<feature type="domain" description="Initiator Rep protein WH1" evidence="2">
    <location>
        <begin position="7"/>
        <end position="161"/>
    </location>
</feature>
<dbReference type="Pfam" id="PF01051">
    <property type="entry name" value="Rep3_N"/>
    <property type="match status" value="1"/>
</dbReference>
<dbReference type="InterPro" id="IPR000525">
    <property type="entry name" value="Initiator_Rep_WH1"/>
</dbReference>
<dbReference type="RefSeq" id="WP_284133213.1">
    <property type="nucleotide sequence ID" value="NZ_JASKYM010000006.1"/>
</dbReference>
<comment type="similarity">
    <text evidence="1">Belongs to the initiator RepB protein family.</text>
</comment>
<organism evidence="3 4">
    <name type="scientific">Romboutsia sedimentorum</name>
    <dbReference type="NCBI Taxonomy" id="1368474"/>
    <lineage>
        <taxon>Bacteria</taxon>
        <taxon>Bacillati</taxon>
        <taxon>Bacillota</taxon>
        <taxon>Clostridia</taxon>
        <taxon>Peptostreptococcales</taxon>
        <taxon>Peptostreptococcaceae</taxon>
        <taxon>Romboutsia</taxon>
    </lineage>
</organism>
<keyword evidence="4" id="KW-1185">Reference proteome</keyword>
<evidence type="ECO:0000313" key="4">
    <source>
        <dbReference type="Proteomes" id="UP001301012"/>
    </source>
</evidence>